<reference evidence="1 2" key="1">
    <citation type="submission" date="2020-01" db="EMBL/GenBank/DDBJ databases">
        <authorList>
            <person name="Liu G."/>
            <person name="Liu B."/>
        </authorList>
    </citation>
    <scope>NUCLEOTIDE SEQUENCE [LARGE SCALE GENOMIC DNA]</scope>
    <source>
        <strain evidence="1 2">FJAT-51161</strain>
    </source>
</reference>
<evidence type="ECO:0000313" key="1">
    <source>
        <dbReference type="EMBL" id="QQP14409.1"/>
    </source>
</evidence>
<protein>
    <submittedName>
        <fullName evidence="1">Uncharacterized protein</fullName>
    </submittedName>
</protein>
<proteinExistence type="predicted"/>
<gene>
    <name evidence="1" type="ORF">FJQ98_10545</name>
</gene>
<accession>A0ABX7AX32</accession>
<organism evidence="1 2">
    <name type="scientific">Lysinibacillus agricola</name>
    <dbReference type="NCBI Taxonomy" id="2590012"/>
    <lineage>
        <taxon>Bacteria</taxon>
        <taxon>Bacillati</taxon>
        <taxon>Bacillota</taxon>
        <taxon>Bacilli</taxon>
        <taxon>Bacillales</taxon>
        <taxon>Bacillaceae</taxon>
        <taxon>Lysinibacillus</taxon>
    </lineage>
</organism>
<dbReference type="Proteomes" id="UP000596049">
    <property type="component" value="Chromosome"/>
</dbReference>
<dbReference type="EMBL" id="CP067341">
    <property type="protein sequence ID" value="QQP14409.1"/>
    <property type="molecule type" value="Genomic_DNA"/>
</dbReference>
<dbReference type="RefSeq" id="WP_053593786.1">
    <property type="nucleotide sequence ID" value="NZ_CP067341.1"/>
</dbReference>
<name>A0ABX7AX32_9BACI</name>
<sequence length="78" mass="9064">MTLSRSTNAVEINEEEIFKEALDIFIRMVDTKEDYLGLKEFLEKQTNYIPLITPNRGSYNAVWDVSTISNFFVPSLRT</sequence>
<evidence type="ECO:0000313" key="2">
    <source>
        <dbReference type="Proteomes" id="UP000596049"/>
    </source>
</evidence>
<keyword evidence="2" id="KW-1185">Reference proteome</keyword>